<evidence type="ECO:0000313" key="1">
    <source>
        <dbReference type="EMBL" id="NDV89419.1"/>
    </source>
</evidence>
<evidence type="ECO:0000313" key="2">
    <source>
        <dbReference type="Proteomes" id="UP000476332"/>
    </source>
</evidence>
<dbReference type="Proteomes" id="UP000476332">
    <property type="component" value="Unassembled WGS sequence"/>
</dbReference>
<dbReference type="EMBL" id="JAAAMJ010000044">
    <property type="protein sequence ID" value="NDV89419.1"/>
    <property type="molecule type" value="Genomic_DNA"/>
</dbReference>
<accession>A0A6L9MND9</accession>
<organism evidence="1 2">
    <name type="scientific">Aurantimonas aggregata</name>
    <dbReference type="NCBI Taxonomy" id="2047720"/>
    <lineage>
        <taxon>Bacteria</taxon>
        <taxon>Pseudomonadati</taxon>
        <taxon>Pseudomonadota</taxon>
        <taxon>Alphaproteobacteria</taxon>
        <taxon>Hyphomicrobiales</taxon>
        <taxon>Aurantimonadaceae</taxon>
        <taxon>Aurantimonas</taxon>
    </lineage>
</organism>
<dbReference type="RefSeq" id="WP_163046264.1">
    <property type="nucleotide sequence ID" value="NZ_JAAAMJ010000044.1"/>
</dbReference>
<protein>
    <submittedName>
        <fullName evidence="1">Uncharacterized protein</fullName>
    </submittedName>
</protein>
<reference evidence="1 2" key="1">
    <citation type="submission" date="2020-01" db="EMBL/GenBank/DDBJ databases">
        <title>Genomes of bacteria type strains.</title>
        <authorList>
            <person name="Chen J."/>
            <person name="Zhu S."/>
            <person name="Chen J."/>
        </authorList>
    </citation>
    <scope>NUCLEOTIDE SEQUENCE [LARGE SCALE GENOMIC DNA]</scope>
    <source>
        <strain evidence="1 2">KCTC 52919</strain>
    </source>
</reference>
<gene>
    <name evidence="1" type="ORF">GTW51_22475</name>
</gene>
<sequence length="67" mass="7613">MRCEFIHGLHRELSIIERRAVADANAELGQAVFLRDAEALGRSLAGYAPMRTLLWTEMSKPERARET</sequence>
<comment type="caution">
    <text evidence="1">The sequence shown here is derived from an EMBL/GenBank/DDBJ whole genome shotgun (WGS) entry which is preliminary data.</text>
</comment>
<keyword evidence="2" id="KW-1185">Reference proteome</keyword>
<name>A0A6L9MND9_9HYPH</name>
<proteinExistence type="predicted"/>
<dbReference type="AlphaFoldDB" id="A0A6L9MND9"/>